<keyword evidence="12" id="KW-1185">Reference proteome</keyword>
<dbReference type="PANTHER" id="PTHR24363:SF0">
    <property type="entry name" value="SERINE_THREONINE KINASE LIKE DOMAIN CONTAINING 1"/>
    <property type="match status" value="1"/>
</dbReference>
<gene>
    <name evidence="11" type="ORF">ABJI51_21415</name>
</gene>
<dbReference type="PANTHER" id="PTHR24363">
    <property type="entry name" value="SERINE/THREONINE PROTEIN KINASE"/>
    <property type="match status" value="1"/>
</dbReference>
<comment type="catalytic activity">
    <reaction evidence="7">
        <text>L-threonyl-[protein] + ATP = O-phospho-L-threonyl-[protein] + ADP + H(+)</text>
        <dbReference type="Rhea" id="RHEA:46608"/>
        <dbReference type="Rhea" id="RHEA-COMP:11060"/>
        <dbReference type="Rhea" id="RHEA-COMP:11605"/>
        <dbReference type="ChEBI" id="CHEBI:15378"/>
        <dbReference type="ChEBI" id="CHEBI:30013"/>
        <dbReference type="ChEBI" id="CHEBI:30616"/>
        <dbReference type="ChEBI" id="CHEBI:61977"/>
        <dbReference type="ChEBI" id="CHEBI:456216"/>
        <dbReference type="EC" id="2.7.11.1"/>
    </reaction>
</comment>
<keyword evidence="6" id="KW-0067">ATP-binding</keyword>
<dbReference type="InterPro" id="IPR011009">
    <property type="entry name" value="Kinase-like_dom_sf"/>
</dbReference>
<feature type="compositionally biased region" description="Low complexity" evidence="9">
    <location>
        <begin position="258"/>
        <end position="277"/>
    </location>
</feature>
<dbReference type="SUPFAM" id="SSF48452">
    <property type="entry name" value="TPR-like"/>
    <property type="match status" value="1"/>
</dbReference>
<keyword evidence="4" id="KW-0547">Nucleotide-binding</keyword>
<sequence>MSEEPRRPRHAAPDDDQQVATPGWQPPPPVRWETPEPSISGRLDEGEPSRGEETVIHAPVSRPPTPPRGQAIPGAEDPTRPPGSMNPVAPPAQAVQPTQAGRQEAGAPQPTQAGRSEAGVPQPTQAVRPETGAPQPTQAGRPEAGAPQPTQAVRPETGAPQPTQAGRPEAGAPQPTQAVRQEAAPQPTQAVRPEPEAPQLTSVLAAPAPETQSIMPPAPRPDTGPGTLPDPGTESVLPERTSEGRHTGTGTGTGTGSGSDSRAGAFPGTSRRTSSRTSRSRRGRLGAGLVDVPPVPARDPASAVLQNPVVSEEKRYCGSCNAKVGRGKDGKPGEPEGTCENCGAPFSFVPKLQPHELVGGQYEVLGALAYGGLGWIYLAQDHNVSDRWVVLKGLIDTGDATAMAAAANEQRFLAEVEHPNIVKIHNFVQHPDARTGTTVGYIVMEYVGGQSLRQLALAHHRESRRPEPLPIGQVIAYGLEILPALGYLHSQGLLYCDLKPDNVIQTNEQLKLIDLGAVRRIDDYESPLFFTTGYSAPELPTQGASIASDLFTVGRTLAVLSFEFTGYTTKYKTTLPGPDTVPLFALFGSYYRFLRRATHADPDRRFLSAEEMADQLTGVLREIMALGTGKPRPGASTVFGPESRTFGVHLVVPEAGESVPLPGADEVVAGLPIPQVDTDDPAAGVLATTTALDPRGAIEALAGAPRESIEVRLRIVRARIELGELAEAQRQLQAAQYLAIKNGFPHDWRIDWYRGLIELAGGRSRVAHVAFEAVYDDLPGEIAPKLALGVSAEGVGDYFAAARFYELVWRTDRNYVSAAFGLARVYLAQGARSSAVEVLETVPPSSTHYVDAQVAAIKIKTTATKANGRETPVTEHDLLDASARLERLRLDAERRTRLTAGVLEAAHEWLSQGKPTPGARVLGCALEERELRFGLERCYRALARLAGTVEERVELVDRANAIRPRTLT</sequence>
<evidence type="ECO:0000313" key="12">
    <source>
        <dbReference type="Proteomes" id="UP001440984"/>
    </source>
</evidence>
<evidence type="ECO:0000256" key="8">
    <source>
        <dbReference type="ARBA" id="ARBA00048679"/>
    </source>
</evidence>
<evidence type="ECO:0000256" key="4">
    <source>
        <dbReference type="ARBA" id="ARBA00022741"/>
    </source>
</evidence>
<dbReference type="Pfam" id="PF16919">
    <property type="entry name" value="PknG_rubred"/>
    <property type="match status" value="1"/>
</dbReference>
<comment type="catalytic activity">
    <reaction evidence="8">
        <text>L-seryl-[protein] + ATP = O-phospho-L-seryl-[protein] + ADP + H(+)</text>
        <dbReference type="Rhea" id="RHEA:17989"/>
        <dbReference type="Rhea" id="RHEA-COMP:9863"/>
        <dbReference type="Rhea" id="RHEA-COMP:11604"/>
        <dbReference type="ChEBI" id="CHEBI:15378"/>
        <dbReference type="ChEBI" id="CHEBI:29999"/>
        <dbReference type="ChEBI" id="CHEBI:30616"/>
        <dbReference type="ChEBI" id="CHEBI:83421"/>
        <dbReference type="ChEBI" id="CHEBI:456216"/>
        <dbReference type="EC" id="2.7.11.1"/>
    </reaction>
</comment>
<dbReference type="Pfam" id="PF00069">
    <property type="entry name" value="Pkinase"/>
    <property type="match status" value="1"/>
</dbReference>
<dbReference type="CDD" id="cd14014">
    <property type="entry name" value="STKc_PknB_like"/>
    <property type="match status" value="1"/>
</dbReference>
<accession>A0ABV0LJW6</accession>
<name>A0ABV0LJW6_9PSEU</name>
<proteinExistence type="predicted"/>
<protein>
    <recommendedName>
        <fullName evidence="1">non-specific serine/threonine protein kinase</fullName>
        <ecNumber evidence="1">2.7.11.1</ecNumber>
    </recommendedName>
</protein>
<dbReference type="InterPro" id="IPR000719">
    <property type="entry name" value="Prot_kinase_dom"/>
</dbReference>
<keyword evidence="5" id="KW-0418">Kinase</keyword>
<comment type="caution">
    <text evidence="11">The sequence shown here is derived from an EMBL/GenBank/DDBJ whole genome shotgun (WGS) entry which is preliminary data.</text>
</comment>
<dbReference type="EMBL" id="JBDZYD010000007">
    <property type="protein sequence ID" value="MEQ0561652.1"/>
    <property type="molecule type" value="Genomic_DNA"/>
</dbReference>
<dbReference type="PROSITE" id="PS50011">
    <property type="entry name" value="PROTEIN_KINASE_DOM"/>
    <property type="match status" value="1"/>
</dbReference>
<dbReference type="RefSeq" id="WP_348952974.1">
    <property type="nucleotide sequence ID" value="NZ_JBDZYD010000007.1"/>
</dbReference>
<evidence type="ECO:0000259" key="10">
    <source>
        <dbReference type="PROSITE" id="PS50011"/>
    </source>
</evidence>
<dbReference type="InterPro" id="IPR011990">
    <property type="entry name" value="TPR-like_helical_dom_sf"/>
</dbReference>
<organism evidence="11 12">
    <name type="scientific">Amycolatopsis melonis</name>
    <dbReference type="NCBI Taxonomy" id="3156488"/>
    <lineage>
        <taxon>Bacteria</taxon>
        <taxon>Bacillati</taxon>
        <taxon>Actinomycetota</taxon>
        <taxon>Actinomycetes</taxon>
        <taxon>Pseudonocardiales</taxon>
        <taxon>Pseudonocardiaceae</taxon>
        <taxon>Amycolatopsis</taxon>
    </lineage>
</organism>
<evidence type="ECO:0000256" key="3">
    <source>
        <dbReference type="ARBA" id="ARBA00022679"/>
    </source>
</evidence>
<evidence type="ECO:0000256" key="9">
    <source>
        <dbReference type="SAM" id="MobiDB-lite"/>
    </source>
</evidence>
<dbReference type="SMART" id="SM00220">
    <property type="entry name" value="S_TKc"/>
    <property type="match status" value="1"/>
</dbReference>
<keyword evidence="3" id="KW-0808">Transferase</keyword>
<dbReference type="Proteomes" id="UP001440984">
    <property type="component" value="Unassembled WGS sequence"/>
</dbReference>
<keyword evidence="2" id="KW-0723">Serine/threonine-protein kinase</keyword>
<evidence type="ECO:0000313" key="11">
    <source>
        <dbReference type="EMBL" id="MEQ0561652.1"/>
    </source>
</evidence>
<dbReference type="Gene3D" id="1.25.40.10">
    <property type="entry name" value="Tetratricopeptide repeat domain"/>
    <property type="match status" value="1"/>
</dbReference>
<dbReference type="Gene3D" id="1.10.510.10">
    <property type="entry name" value="Transferase(Phosphotransferase) domain 1"/>
    <property type="match status" value="1"/>
</dbReference>
<evidence type="ECO:0000256" key="5">
    <source>
        <dbReference type="ARBA" id="ARBA00022777"/>
    </source>
</evidence>
<feature type="region of interest" description="Disordered" evidence="9">
    <location>
        <begin position="1"/>
        <end position="294"/>
    </location>
</feature>
<feature type="compositionally biased region" description="Basic and acidic residues" evidence="9">
    <location>
        <begin position="42"/>
        <end position="55"/>
    </location>
</feature>
<evidence type="ECO:0000256" key="2">
    <source>
        <dbReference type="ARBA" id="ARBA00022527"/>
    </source>
</evidence>
<evidence type="ECO:0000256" key="7">
    <source>
        <dbReference type="ARBA" id="ARBA00047899"/>
    </source>
</evidence>
<dbReference type="SUPFAM" id="SSF56112">
    <property type="entry name" value="Protein kinase-like (PK-like)"/>
    <property type="match status" value="1"/>
</dbReference>
<dbReference type="InterPro" id="IPR031634">
    <property type="entry name" value="PknG_rubred"/>
</dbReference>
<feature type="compositionally biased region" description="Low complexity" evidence="9">
    <location>
        <begin position="91"/>
        <end position="100"/>
    </location>
</feature>
<feature type="compositionally biased region" description="Low complexity" evidence="9">
    <location>
        <begin position="223"/>
        <end position="233"/>
    </location>
</feature>
<dbReference type="Gene3D" id="3.30.200.20">
    <property type="entry name" value="Phosphorylase Kinase, domain 1"/>
    <property type="match status" value="1"/>
</dbReference>
<feature type="compositionally biased region" description="Gly residues" evidence="9">
    <location>
        <begin position="247"/>
        <end position="257"/>
    </location>
</feature>
<dbReference type="InterPro" id="IPR031636">
    <property type="entry name" value="PknG_TPR"/>
</dbReference>
<dbReference type="Pfam" id="PF16918">
    <property type="entry name" value="PknG_TPR"/>
    <property type="match status" value="1"/>
</dbReference>
<dbReference type="EC" id="2.7.11.1" evidence="1"/>
<evidence type="ECO:0000256" key="1">
    <source>
        <dbReference type="ARBA" id="ARBA00012513"/>
    </source>
</evidence>
<reference evidence="11 12" key="1">
    <citation type="submission" date="2024-05" db="EMBL/GenBank/DDBJ databases">
        <authorList>
            <person name="Zhao H."/>
            <person name="Xu Y."/>
            <person name="Lin S."/>
            <person name="Spain J.C."/>
            <person name="Zhou N.-Y."/>
        </authorList>
    </citation>
    <scope>NUCLEOTIDE SEQUENCE [LARGE SCALE GENOMIC DNA]</scope>
    <source>
        <strain evidence="11 12">NEAU-NG30</strain>
    </source>
</reference>
<feature type="domain" description="Protein kinase" evidence="10">
    <location>
        <begin position="362"/>
        <end position="652"/>
    </location>
</feature>
<evidence type="ECO:0000256" key="6">
    <source>
        <dbReference type="ARBA" id="ARBA00022840"/>
    </source>
</evidence>